<evidence type="ECO:0000256" key="2">
    <source>
        <dbReference type="ARBA" id="ARBA00005942"/>
    </source>
</evidence>
<organism evidence="6 7">
    <name type="scientific">Rhypophila decipiens</name>
    <dbReference type="NCBI Taxonomy" id="261697"/>
    <lineage>
        <taxon>Eukaryota</taxon>
        <taxon>Fungi</taxon>
        <taxon>Dikarya</taxon>
        <taxon>Ascomycota</taxon>
        <taxon>Pezizomycotina</taxon>
        <taxon>Sordariomycetes</taxon>
        <taxon>Sordariomycetidae</taxon>
        <taxon>Sordariales</taxon>
        <taxon>Naviculisporaceae</taxon>
        <taxon>Rhypophila</taxon>
    </lineage>
</organism>
<keyword evidence="4" id="KW-0804">Transcription</keyword>
<gene>
    <name evidence="6" type="ORF">QBC37DRAFT_431142</name>
</gene>
<evidence type="ECO:0000256" key="3">
    <source>
        <dbReference type="ARBA" id="ARBA00023015"/>
    </source>
</evidence>
<dbReference type="Pfam" id="PF06179">
    <property type="entry name" value="Med22"/>
    <property type="match status" value="1"/>
</dbReference>
<accession>A0AAN6Y2H7</accession>
<protein>
    <submittedName>
        <fullName evidence="6">Uncharacterized protein</fullName>
    </submittedName>
</protein>
<dbReference type="InterPro" id="IPR009332">
    <property type="entry name" value="Med22"/>
</dbReference>
<dbReference type="GO" id="GO:0003712">
    <property type="term" value="F:transcription coregulator activity"/>
    <property type="evidence" value="ECO:0007669"/>
    <property type="project" value="InterPro"/>
</dbReference>
<evidence type="ECO:0000313" key="7">
    <source>
        <dbReference type="Proteomes" id="UP001301769"/>
    </source>
</evidence>
<dbReference type="Proteomes" id="UP001301769">
    <property type="component" value="Unassembled WGS sequence"/>
</dbReference>
<comment type="caution">
    <text evidence="6">The sequence shown here is derived from an EMBL/GenBank/DDBJ whole genome shotgun (WGS) entry which is preliminary data.</text>
</comment>
<dbReference type="GO" id="GO:0016592">
    <property type="term" value="C:mediator complex"/>
    <property type="evidence" value="ECO:0007669"/>
    <property type="project" value="InterPro"/>
</dbReference>
<proteinExistence type="inferred from homology"/>
<keyword evidence="5" id="KW-0539">Nucleus</keyword>
<sequence length="175" mass="19244">MPKFHSTNSQIAFHFRQPIQYSENKTAELTMSRDQEPEALLDMEEKLIADTLSGFRGLIMHSAEKVDNIASTGEAGYNAMAVDIMMHGLVKSTEDLLSLTRRLRELWAVGPLKKPGEGGEAEALEQMKQDAMSVFQLLDKMRGEARQKMVRESNGCMALISESAEGALATHAGGS</sequence>
<dbReference type="EMBL" id="MU858223">
    <property type="protein sequence ID" value="KAK4208922.1"/>
    <property type="molecule type" value="Genomic_DNA"/>
</dbReference>
<dbReference type="AlphaFoldDB" id="A0AAN6Y2H7"/>
<keyword evidence="3" id="KW-0805">Transcription regulation</keyword>
<name>A0AAN6Y2H7_9PEZI</name>
<evidence type="ECO:0000256" key="5">
    <source>
        <dbReference type="ARBA" id="ARBA00023242"/>
    </source>
</evidence>
<evidence type="ECO:0000313" key="6">
    <source>
        <dbReference type="EMBL" id="KAK4208922.1"/>
    </source>
</evidence>
<evidence type="ECO:0000256" key="4">
    <source>
        <dbReference type="ARBA" id="ARBA00023163"/>
    </source>
</evidence>
<keyword evidence="7" id="KW-1185">Reference proteome</keyword>
<reference evidence="6" key="1">
    <citation type="journal article" date="2023" name="Mol. Phylogenet. Evol.">
        <title>Genome-scale phylogeny and comparative genomics of the fungal order Sordariales.</title>
        <authorList>
            <person name="Hensen N."/>
            <person name="Bonometti L."/>
            <person name="Westerberg I."/>
            <person name="Brannstrom I.O."/>
            <person name="Guillou S."/>
            <person name="Cros-Aarteil S."/>
            <person name="Calhoun S."/>
            <person name="Haridas S."/>
            <person name="Kuo A."/>
            <person name="Mondo S."/>
            <person name="Pangilinan J."/>
            <person name="Riley R."/>
            <person name="LaButti K."/>
            <person name="Andreopoulos B."/>
            <person name="Lipzen A."/>
            <person name="Chen C."/>
            <person name="Yan M."/>
            <person name="Daum C."/>
            <person name="Ng V."/>
            <person name="Clum A."/>
            <person name="Steindorff A."/>
            <person name="Ohm R.A."/>
            <person name="Martin F."/>
            <person name="Silar P."/>
            <person name="Natvig D.O."/>
            <person name="Lalanne C."/>
            <person name="Gautier V."/>
            <person name="Ament-Velasquez S.L."/>
            <person name="Kruys A."/>
            <person name="Hutchinson M.I."/>
            <person name="Powell A.J."/>
            <person name="Barry K."/>
            <person name="Miller A.N."/>
            <person name="Grigoriev I.V."/>
            <person name="Debuchy R."/>
            <person name="Gladieux P."/>
            <person name="Hiltunen Thoren M."/>
            <person name="Johannesson H."/>
        </authorList>
    </citation>
    <scope>NUCLEOTIDE SEQUENCE</scope>
    <source>
        <strain evidence="6">PSN293</strain>
    </source>
</reference>
<dbReference type="GO" id="GO:0006357">
    <property type="term" value="P:regulation of transcription by RNA polymerase II"/>
    <property type="evidence" value="ECO:0007669"/>
    <property type="project" value="InterPro"/>
</dbReference>
<evidence type="ECO:0000256" key="1">
    <source>
        <dbReference type="ARBA" id="ARBA00004123"/>
    </source>
</evidence>
<comment type="similarity">
    <text evidence="2">Belongs to the Mediator complex subunit 22 family.</text>
</comment>
<comment type="subcellular location">
    <subcellularLocation>
        <location evidence="1">Nucleus</location>
    </subcellularLocation>
</comment>
<reference evidence="6" key="2">
    <citation type="submission" date="2023-05" db="EMBL/GenBank/DDBJ databases">
        <authorList>
            <consortium name="Lawrence Berkeley National Laboratory"/>
            <person name="Steindorff A."/>
            <person name="Hensen N."/>
            <person name="Bonometti L."/>
            <person name="Westerberg I."/>
            <person name="Brannstrom I.O."/>
            <person name="Guillou S."/>
            <person name="Cros-Aarteil S."/>
            <person name="Calhoun S."/>
            <person name="Haridas S."/>
            <person name="Kuo A."/>
            <person name="Mondo S."/>
            <person name="Pangilinan J."/>
            <person name="Riley R."/>
            <person name="Labutti K."/>
            <person name="Andreopoulos B."/>
            <person name="Lipzen A."/>
            <person name="Chen C."/>
            <person name="Yanf M."/>
            <person name="Daum C."/>
            <person name="Ng V."/>
            <person name="Clum A."/>
            <person name="Ohm R."/>
            <person name="Martin F."/>
            <person name="Silar P."/>
            <person name="Natvig D."/>
            <person name="Lalanne C."/>
            <person name="Gautier V."/>
            <person name="Ament-Velasquez S.L."/>
            <person name="Kruys A."/>
            <person name="Hutchinson M.I."/>
            <person name="Powell A.J."/>
            <person name="Barry K."/>
            <person name="Miller A.N."/>
            <person name="Grigoriev I.V."/>
            <person name="Debuchy R."/>
            <person name="Gladieux P."/>
            <person name="Thoren M.H."/>
            <person name="Johannesson H."/>
        </authorList>
    </citation>
    <scope>NUCLEOTIDE SEQUENCE</scope>
    <source>
        <strain evidence="6">PSN293</strain>
    </source>
</reference>